<feature type="transmembrane region" description="Helical" evidence="18">
    <location>
        <begin position="890"/>
        <end position="912"/>
    </location>
</feature>
<dbReference type="GO" id="GO:0046872">
    <property type="term" value="F:metal ion binding"/>
    <property type="evidence" value="ECO:0007669"/>
    <property type="project" value="UniProtKB-KW"/>
</dbReference>
<evidence type="ECO:0000256" key="4">
    <source>
        <dbReference type="ARBA" id="ARBA00022568"/>
    </source>
</evidence>
<reference evidence="21 22" key="1">
    <citation type="journal article" date="2023" name="Elife">
        <title>Identification of key yeast species and microbe-microbe interactions impacting larval growth of Drosophila in the wild.</title>
        <authorList>
            <person name="Mure A."/>
            <person name="Sugiura Y."/>
            <person name="Maeda R."/>
            <person name="Honda K."/>
            <person name="Sakurai N."/>
            <person name="Takahashi Y."/>
            <person name="Watada M."/>
            <person name="Katoh T."/>
            <person name="Gotoh A."/>
            <person name="Gotoh Y."/>
            <person name="Taniguchi I."/>
            <person name="Nakamura K."/>
            <person name="Hayashi T."/>
            <person name="Katayama T."/>
            <person name="Uemura T."/>
            <person name="Hattori Y."/>
        </authorList>
    </citation>
    <scope>NUCLEOTIDE SEQUENCE [LARGE SCALE GENOMIC DNA]</scope>
    <source>
        <strain evidence="21 22">SB-73</strain>
    </source>
</reference>
<feature type="transmembrane region" description="Helical" evidence="18">
    <location>
        <begin position="119"/>
        <end position="137"/>
    </location>
</feature>
<evidence type="ECO:0000256" key="11">
    <source>
        <dbReference type="ARBA" id="ARBA00022967"/>
    </source>
</evidence>
<keyword evidence="3" id="KW-0926">Vacuole</keyword>
<dbReference type="InterPro" id="IPR004014">
    <property type="entry name" value="ATPase_P-typ_cation-transptr_N"/>
</dbReference>
<dbReference type="SMART" id="SM00831">
    <property type="entry name" value="Cation_ATPase_N"/>
    <property type="match status" value="1"/>
</dbReference>
<dbReference type="InterPro" id="IPR006068">
    <property type="entry name" value="ATPase_P-typ_cation-transptr_C"/>
</dbReference>
<dbReference type="GO" id="GO:0005524">
    <property type="term" value="F:ATP binding"/>
    <property type="evidence" value="ECO:0007669"/>
    <property type="project" value="UniProtKB-KW"/>
</dbReference>
<dbReference type="PRINTS" id="PR00119">
    <property type="entry name" value="CATATPASE"/>
</dbReference>
<evidence type="ECO:0000256" key="3">
    <source>
        <dbReference type="ARBA" id="ARBA00022554"/>
    </source>
</evidence>
<comment type="function">
    <text evidence="17">This magnesium-dependent enzyme catalyzes the hydrolysis of ATP coupled with the transport of calcium. Transports the calcium to the vacuole and participates in the control of the cytosolic free calcium.</text>
</comment>
<dbReference type="InterPro" id="IPR023214">
    <property type="entry name" value="HAD_sf"/>
</dbReference>
<dbReference type="Gene3D" id="1.20.1110.10">
    <property type="entry name" value="Calcium-transporting ATPase, transmembrane domain"/>
    <property type="match status" value="1"/>
</dbReference>
<dbReference type="Pfam" id="PF13246">
    <property type="entry name" value="Cation_ATPase"/>
    <property type="match status" value="1"/>
</dbReference>
<evidence type="ECO:0000259" key="20">
    <source>
        <dbReference type="SMART" id="SM00831"/>
    </source>
</evidence>
<comment type="function">
    <text evidence="18">Catalyzes the hydrolysis of ATP coupled with the transport of calcium.</text>
</comment>
<feature type="transmembrane region" description="Helical" evidence="18">
    <location>
        <begin position="157"/>
        <end position="177"/>
    </location>
</feature>
<dbReference type="GO" id="GO:0005774">
    <property type="term" value="C:vacuolar membrane"/>
    <property type="evidence" value="ECO:0007669"/>
    <property type="project" value="UniProtKB-SubCell"/>
</dbReference>
<dbReference type="InterPro" id="IPR001757">
    <property type="entry name" value="P_typ_ATPase"/>
</dbReference>
<feature type="transmembrane region" description="Helical" evidence="18">
    <location>
        <begin position="1000"/>
        <end position="1022"/>
    </location>
</feature>
<evidence type="ECO:0000256" key="6">
    <source>
        <dbReference type="ARBA" id="ARBA00022723"/>
    </source>
</evidence>
<evidence type="ECO:0000256" key="17">
    <source>
        <dbReference type="ARBA" id="ARBA00059328"/>
    </source>
</evidence>
<keyword evidence="4 18" id="KW-0109">Calcium transport</keyword>
<dbReference type="GO" id="GO:0005886">
    <property type="term" value="C:plasma membrane"/>
    <property type="evidence" value="ECO:0007669"/>
    <property type="project" value="TreeGrafter"/>
</dbReference>
<dbReference type="GO" id="GO:0006874">
    <property type="term" value="P:intracellular calcium ion homeostasis"/>
    <property type="evidence" value="ECO:0007669"/>
    <property type="project" value="TreeGrafter"/>
</dbReference>
<comment type="subcellular location">
    <subcellularLocation>
        <location evidence="18">Membrane</location>
        <topology evidence="18">Multi-pass membrane protein</topology>
    </subcellularLocation>
    <subcellularLocation>
        <location evidence="1">Vacuole membrane</location>
        <topology evidence="1">Multi-pass membrane protein</topology>
    </subcellularLocation>
</comment>
<evidence type="ECO:0000256" key="13">
    <source>
        <dbReference type="ARBA" id="ARBA00023065"/>
    </source>
</evidence>
<feature type="domain" description="Cation-transporting P-type ATPase N-terminal" evidence="20">
    <location>
        <begin position="52"/>
        <end position="135"/>
    </location>
</feature>
<evidence type="ECO:0000313" key="21">
    <source>
        <dbReference type="EMBL" id="GMM51240.1"/>
    </source>
</evidence>
<dbReference type="Proteomes" id="UP001362899">
    <property type="component" value="Unassembled WGS sequence"/>
</dbReference>
<dbReference type="SUPFAM" id="SSF81660">
    <property type="entry name" value="Metal cation-transporting ATPase, ATP-binding domain N"/>
    <property type="match status" value="1"/>
</dbReference>
<evidence type="ECO:0000256" key="16">
    <source>
        <dbReference type="ARBA" id="ARBA00048694"/>
    </source>
</evidence>
<dbReference type="EMBL" id="BTGC01000003">
    <property type="protein sequence ID" value="GMM51240.1"/>
    <property type="molecule type" value="Genomic_DNA"/>
</dbReference>
<sequence>MNVLVGPTGNPDDARAQRLLSKAGNVDTFNAEEVGPFQLNADQLMTLVDPKNAHVLKAIGGVEKLESVLVTNSSTGLTSPQLTGQELENRTRVYGENVLPEKKSQSLWKIIMLTLDDKILIILIIAAIISLSLGLYETFGEPPEYDDDGHPMPKVEWVEGVAILAAVTIVTLVGSINDWNKERQFVKLNRKKEHRMVEVIRDGSQQQIDIESILTGDILLIQPGDVIPVDGVLVHATDVECDESSVTGESDTMKKIAASKIDTTNPKAQDCFVISGSKVLQGTGRFIATGVGLNSIFGRTMVSLQTGTEVTPLQEKLNRIADGIAKFGVWSAIILFTVLFIRFLVQISDGGSLSDLPSSIKGNKFMDIFIVSITIIVVAVPEGLPLAVTLALAFATTRMVKDNCLVRVLKSCETMGGATSICSDKTGTLTQNKMTVVRALLGKSHSELDVDTTNQDAAVDPNQDIPHDFATKSAQGQHTNNLDPDYELLLRDLTCLNATAYEDHNDPLELTGSKTEIALINYGRVHFGLPVGKLQVYRESRNVVYTIPFDSSRKFMLTVVSLGGDRYRMLIKGAAEIVLRKSSKILAGANEIEELDESMSEEYSNTIDKYADGALRCIAIAYKDFSMEKVEWSQVDADSLDYSGMIITGLFGIQDPLRPGVKHAVQQCQRAGVVVRMVTGDNIRTAKAIAINAGIVSPDDDKEQIIMEGPEFREISDSDLEKIASKIVVLARSSPQDKRRLVEFLKKRGETVAVTGDGTNDAPALRLADVGFSMGIAGTEVAKEASDIIIMDDNFLSIVNAIKWGRTVNDSVKKFLQFQLTVNVTAVTLTFVTAVASSDNDSALTAVQLLWVNLIMDTLAALALATDPPADDVLDRPPDNRKKSLITPTMWKMIFGEAIYQLVVTLVLFFAGKSLFFPHVHGPLSSYNKMQLNSMVFNTFVWMQFFNMFVNRRLDNKQNILMGVTKNPYFIAIMAIIGGFQILIMFVGGAAFSIKPITGAMWATSIICGFCSIPVGMIIRLIPDSVVQRIFPKWAWYHFMYALDSVEAAFLWLMTPLTWTVSWITKGIKSLFGSSDDESPAEDERNLLNPDRSSNNNSAEYNWPPGIERSIAELNFLRKVRGGRSKQLNFFKRKNPNNDSRRMSVDSFKSGISNNSTMAAFMAPMIVGGAVGGWLPLPQSSSP</sequence>
<keyword evidence="11" id="KW-1278">Translocase</keyword>
<dbReference type="InterPro" id="IPR008250">
    <property type="entry name" value="ATPase_P-typ_transduc_dom_A_sf"/>
</dbReference>
<evidence type="ECO:0000256" key="7">
    <source>
        <dbReference type="ARBA" id="ARBA00022741"/>
    </source>
</evidence>
<keyword evidence="10" id="KW-0460">Magnesium</keyword>
<protein>
    <recommendedName>
        <fullName evidence="18">Calcium-transporting ATPase</fullName>
        <ecNumber evidence="18">7.2.2.10</ecNumber>
    </recommendedName>
</protein>
<feature type="transmembrane region" description="Helical" evidence="18">
    <location>
        <begin position="932"/>
        <end position="950"/>
    </location>
</feature>
<evidence type="ECO:0000256" key="8">
    <source>
        <dbReference type="ARBA" id="ARBA00022837"/>
    </source>
</evidence>
<keyword evidence="8 18" id="KW-0106">Calcium</keyword>
<dbReference type="InterPro" id="IPR044492">
    <property type="entry name" value="P_typ_ATPase_HD_dom"/>
</dbReference>
<evidence type="ECO:0000256" key="9">
    <source>
        <dbReference type="ARBA" id="ARBA00022840"/>
    </source>
</evidence>
<feature type="region of interest" description="Disordered" evidence="19">
    <location>
        <begin position="1073"/>
        <end position="1101"/>
    </location>
</feature>
<proteinExistence type="inferred from homology"/>
<evidence type="ECO:0000256" key="12">
    <source>
        <dbReference type="ARBA" id="ARBA00022989"/>
    </source>
</evidence>
<dbReference type="SUPFAM" id="SSF56784">
    <property type="entry name" value="HAD-like"/>
    <property type="match status" value="1"/>
</dbReference>
<comment type="catalytic activity">
    <reaction evidence="16 18">
        <text>Ca(2+)(in) + ATP + H2O = Ca(2+)(out) + ADP + phosphate + H(+)</text>
        <dbReference type="Rhea" id="RHEA:18105"/>
        <dbReference type="ChEBI" id="CHEBI:15377"/>
        <dbReference type="ChEBI" id="CHEBI:15378"/>
        <dbReference type="ChEBI" id="CHEBI:29108"/>
        <dbReference type="ChEBI" id="CHEBI:30616"/>
        <dbReference type="ChEBI" id="CHEBI:43474"/>
        <dbReference type="ChEBI" id="CHEBI:456216"/>
        <dbReference type="EC" id="7.2.2.10"/>
    </reaction>
</comment>
<gene>
    <name evidence="21" type="ORF">DASB73_021980</name>
</gene>
<dbReference type="InterPro" id="IPR036412">
    <property type="entry name" value="HAD-like_sf"/>
</dbReference>
<feature type="compositionally biased region" description="Polar residues" evidence="19">
    <location>
        <begin position="1091"/>
        <end position="1100"/>
    </location>
</feature>
<feature type="transmembrane region" description="Helical" evidence="18">
    <location>
        <begin position="1158"/>
        <end position="1177"/>
    </location>
</feature>
<dbReference type="SUPFAM" id="SSF81665">
    <property type="entry name" value="Calcium ATPase, transmembrane domain M"/>
    <property type="match status" value="1"/>
</dbReference>
<evidence type="ECO:0000256" key="18">
    <source>
        <dbReference type="RuleBase" id="RU361146"/>
    </source>
</evidence>
<keyword evidence="2 18" id="KW-0813">Transport</keyword>
<organism evidence="21 22">
    <name type="scientific">Starmerella bacillaris</name>
    <name type="common">Yeast</name>
    <name type="synonym">Candida zemplinina</name>
    <dbReference type="NCBI Taxonomy" id="1247836"/>
    <lineage>
        <taxon>Eukaryota</taxon>
        <taxon>Fungi</taxon>
        <taxon>Dikarya</taxon>
        <taxon>Ascomycota</taxon>
        <taxon>Saccharomycotina</taxon>
        <taxon>Dipodascomycetes</taxon>
        <taxon>Dipodascales</taxon>
        <taxon>Trichomonascaceae</taxon>
        <taxon>Starmerella</taxon>
    </lineage>
</organism>
<dbReference type="PROSITE" id="PS00154">
    <property type="entry name" value="ATPASE_E1_E2"/>
    <property type="match status" value="1"/>
</dbReference>
<feature type="transmembrane region" description="Helical" evidence="18">
    <location>
        <begin position="970"/>
        <end position="994"/>
    </location>
</feature>
<keyword evidence="13 18" id="KW-0406">Ion transport</keyword>
<dbReference type="Gene3D" id="3.40.1110.10">
    <property type="entry name" value="Calcium-transporting ATPase, cytoplasmic domain N"/>
    <property type="match status" value="1"/>
</dbReference>
<keyword evidence="7 18" id="KW-0547">Nucleotide-binding</keyword>
<dbReference type="NCBIfam" id="TIGR01517">
    <property type="entry name" value="ATPase-IIB_Ca"/>
    <property type="match status" value="1"/>
</dbReference>
<evidence type="ECO:0000256" key="2">
    <source>
        <dbReference type="ARBA" id="ARBA00022448"/>
    </source>
</evidence>
<dbReference type="GO" id="GO:0016887">
    <property type="term" value="F:ATP hydrolysis activity"/>
    <property type="evidence" value="ECO:0007669"/>
    <property type="project" value="InterPro"/>
</dbReference>
<dbReference type="NCBIfam" id="TIGR01494">
    <property type="entry name" value="ATPase_P-type"/>
    <property type="match status" value="2"/>
</dbReference>
<dbReference type="SUPFAM" id="SSF81653">
    <property type="entry name" value="Calcium ATPase, transduction domain A"/>
    <property type="match status" value="1"/>
</dbReference>
<dbReference type="GO" id="GO:0005388">
    <property type="term" value="F:P-type calcium transporter activity"/>
    <property type="evidence" value="ECO:0007669"/>
    <property type="project" value="UniProtKB-EC"/>
</dbReference>
<dbReference type="FunFam" id="2.70.150.10:FF:000028">
    <property type="entry name" value="Calcium-transporting ATPase"/>
    <property type="match status" value="1"/>
</dbReference>
<dbReference type="CDD" id="cd02081">
    <property type="entry name" value="P-type_ATPase_Ca_PMCA-like"/>
    <property type="match status" value="1"/>
</dbReference>
<dbReference type="FunFam" id="3.40.50.1000:FF:000018">
    <property type="entry name" value="Calcium-transporting ATPase"/>
    <property type="match status" value="1"/>
</dbReference>
<feature type="transmembrane region" description="Helical" evidence="18">
    <location>
        <begin position="368"/>
        <end position="395"/>
    </location>
</feature>
<evidence type="ECO:0000256" key="1">
    <source>
        <dbReference type="ARBA" id="ARBA00004128"/>
    </source>
</evidence>
<dbReference type="Pfam" id="PF00122">
    <property type="entry name" value="E1-E2_ATPase"/>
    <property type="match status" value="1"/>
</dbReference>
<dbReference type="PANTHER" id="PTHR24093">
    <property type="entry name" value="CATION TRANSPORTING ATPASE"/>
    <property type="match status" value="1"/>
</dbReference>
<feature type="transmembrane region" description="Helical" evidence="18">
    <location>
        <begin position="327"/>
        <end position="348"/>
    </location>
</feature>
<dbReference type="SFLD" id="SFLDG00002">
    <property type="entry name" value="C1.7:_P-type_atpase_like"/>
    <property type="match status" value="1"/>
</dbReference>
<dbReference type="InterPro" id="IPR006408">
    <property type="entry name" value="P-type_ATPase_IIB"/>
</dbReference>
<keyword evidence="12 18" id="KW-1133">Transmembrane helix</keyword>
<name>A0AAV5RIP3_STABA</name>
<evidence type="ECO:0000256" key="19">
    <source>
        <dbReference type="SAM" id="MobiDB-lite"/>
    </source>
</evidence>
<keyword evidence="14 18" id="KW-0472">Membrane</keyword>
<keyword evidence="9 18" id="KW-0067">ATP-binding</keyword>
<keyword evidence="22" id="KW-1185">Reference proteome</keyword>
<evidence type="ECO:0000256" key="14">
    <source>
        <dbReference type="ARBA" id="ARBA00023136"/>
    </source>
</evidence>
<evidence type="ECO:0000256" key="10">
    <source>
        <dbReference type="ARBA" id="ARBA00022842"/>
    </source>
</evidence>
<keyword evidence="6" id="KW-0479">Metal-binding</keyword>
<dbReference type="Gene3D" id="3.40.50.1000">
    <property type="entry name" value="HAD superfamily/HAD-like"/>
    <property type="match status" value="1"/>
</dbReference>
<dbReference type="InterPro" id="IPR023299">
    <property type="entry name" value="ATPase_P-typ_cyto_dom_N"/>
</dbReference>
<evidence type="ECO:0000256" key="5">
    <source>
        <dbReference type="ARBA" id="ARBA00022692"/>
    </source>
</evidence>
<dbReference type="PANTHER" id="PTHR24093:SF369">
    <property type="entry name" value="CALCIUM-TRANSPORTING ATPASE"/>
    <property type="match status" value="1"/>
</dbReference>
<comment type="caution">
    <text evidence="18">Lacks conserved residue(s) required for the propagation of feature annotation.</text>
</comment>
<dbReference type="Pfam" id="PF00689">
    <property type="entry name" value="Cation_ATPase_C"/>
    <property type="match status" value="1"/>
</dbReference>
<dbReference type="EC" id="7.2.2.10" evidence="18"/>
<evidence type="ECO:0000313" key="22">
    <source>
        <dbReference type="Proteomes" id="UP001362899"/>
    </source>
</evidence>
<comment type="similarity">
    <text evidence="15 18">Belongs to the cation transport ATPase (P-type) (TC 3.A.3) family.</text>
</comment>
<dbReference type="PRINTS" id="PR00120">
    <property type="entry name" value="HATPASE"/>
</dbReference>
<dbReference type="AlphaFoldDB" id="A0AAV5RIP3"/>
<keyword evidence="5 18" id="KW-0812">Transmembrane</keyword>
<dbReference type="SFLD" id="SFLDF00027">
    <property type="entry name" value="p-type_atpase"/>
    <property type="match status" value="1"/>
</dbReference>
<dbReference type="FunFam" id="1.20.1110.10:FF:000039">
    <property type="entry name" value="Calcium-transporting ATPase"/>
    <property type="match status" value="1"/>
</dbReference>
<dbReference type="SFLD" id="SFLDS00003">
    <property type="entry name" value="Haloacid_Dehalogenase"/>
    <property type="match status" value="1"/>
</dbReference>
<evidence type="ECO:0000256" key="15">
    <source>
        <dbReference type="ARBA" id="ARBA00038148"/>
    </source>
</evidence>
<dbReference type="InterPro" id="IPR059000">
    <property type="entry name" value="ATPase_P-type_domA"/>
</dbReference>
<dbReference type="Gene3D" id="2.70.150.10">
    <property type="entry name" value="Calcium-transporting ATPase, cytoplasmic transduction domain A"/>
    <property type="match status" value="1"/>
</dbReference>
<comment type="caution">
    <text evidence="21">The sequence shown here is derived from an EMBL/GenBank/DDBJ whole genome shotgun (WGS) entry which is preliminary data.</text>
</comment>
<dbReference type="InterPro" id="IPR023298">
    <property type="entry name" value="ATPase_P-typ_TM_dom_sf"/>
</dbReference>
<accession>A0AAV5RIP3</accession>
<dbReference type="InterPro" id="IPR018303">
    <property type="entry name" value="ATPase_P-typ_P_site"/>
</dbReference>
<dbReference type="Pfam" id="PF00690">
    <property type="entry name" value="Cation_ATPase_N"/>
    <property type="match status" value="1"/>
</dbReference>